<dbReference type="EMBL" id="QORE01000497">
    <property type="protein sequence ID" value="RCI73907.1"/>
    <property type="molecule type" value="Genomic_DNA"/>
</dbReference>
<gene>
    <name evidence="2" type="ORF">DT376_15855</name>
    <name evidence="1" type="ORF">PAERUG_P19_London_7_VIM_2_05_10_05170</name>
</gene>
<comment type="caution">
    <text evidence="2">The sequence shown here is derived from an EMBL/GenBank/DDBJ whole genome shotgun (WGS) entry which is preliminary data.</text>
</comment>
<evidence type="ECO:0000313" key="2">
    <source>
        <dbReference type="EMBL" id="RCI73907.1"/>
    </source>
</evidence>
<accession>A0A2K4Y2Z3</accession>
<reference evidence="1" key="1">
    <citation type="submission" date="2015-06" db="EMBL/GenBank/DDBJ databases">
        <authorList>
            <person name="Radhakrishnan R."/>
            <person name="Underwood A."/>
            <person name="Al-Shahib A."/>
        </authorList>
    </citation>
    <scope>NUCLEOTIDE SEQUENCE</scope>
    <source>
        <strain evidence="1">P19_London_7_VIM_2_05_10</strain>
    </source>
</reference>
<name>A0A2K4Y2Z3_PSEAI</name>
<dbReference type="EMBL" id="CVVU01000234">
    <property type="protein sequence ID" value="CRP66210.1"/>
    <property type="molecule type" value="Genomic_DNA"/>
</dbReference>
<protein>
    <submittedName>
        <fullName evidence="2">Uncharacterized protein</fullName>
    </submittedName>
</protein>
<evidence type="ECO:0000313" key="4">
    <source>
        <dbReference type="Proteomes" id="UP000253594"/>
    </source>
</evidence>
<dbReference type="Proteomes" id="UP000045039">
    <property type="component" value="Unassembled WGS sequence"/>
</dbReference>
<dbReference type="Proteomes" id="UP000253594">
    <property type="component" value="Unassembled WGS sequence"/>
</dbReference>
<reference evidence="3" key="2">
    <citation type="submission" date="2015-06" db="EMBL/GenBank/DDBJ databases">
        <authorList>
            <person name="Radhakrishnan Rajesh"/>
            <person name="Underwood Anthony"/>
            <person name="Al-Shahib Ali"/>
        </authorList>
    </citation>
    <scope>NUCLEOTIDE SEQUENCE [LARGE SCALE GENOMIC DNA]</scope>
    <source>
        <strain evidence="3">P19_London_7_VIM_2_05_10</strain>
    </source>
</reference>
<sequence length="145" mass="15792">MSSFVNVIFRLPEDPAEARAFLDSIGEAFENDKPLQGALISSASLLPQDGRVIALPPISAPDQLAPGLQVAGTIFRQIAQAYRRDHERLVAAGADPQSNKHLLDAEMIIRIALKQMNQETERLLYKASGEHAEAESSSTCPSLIR</sequence>
<dbReference type="AlphaFoldDB" id="A0A2K4Y2Z3"/>
<dbReference type="RefSeq" id="WP_023100689.1">
    <property type="nucleotide sequence ID" value="NZ_BSAZ01000023.1"/>
</dbReference>
<evidence type="ECO:0000313" key="3">
    <source>
        <dbReference type="Proteomes" id="UP000045039"/>
    </source>
</evidence>
<organism evidence="2 4">
    <name type="scientific">Pseudomonas aeruginosa</name>
    <dbReference type="NCBI Taxonomy" id="287"/>
    <lineage>
        <taxon>Bacteria</taxon>
        <taxon>Pseudomonadati</taxon>
        <taxon>Pseudomonadota</taxon>
        <taxon>Gammaproteobacteria</taxon>
        <taxon>Pseudomonadales</taxon>
        <taxon>Pseudomonadaceae</taxon>
        <taxon>Pseudomonas</taxon>
    </lineage>
</organism>
<proteinExistence type="predicted"/>
<evidence type="ECO:0000313" key="1">
    <source>
        <dbReference type="EMBL" id="CRP66210.1"/>
    </source>
</evidence>
<reference evidence="2 4" key="3">
    <citation type="submission" date="2018-07" db="EMBL/GenBank/DDBJ databases">
        <title>Mechanisms of high-level aminoglycoside resistance among Gram-negative pathogens in Brazil.</title>
        <authorList>
            <person name="Ballaben A.S."/>
            <person name="Darini A.L.C."/>
            <person name="Doi Y."/>
        </authorList>
    </citation>
    <scope>NUCLEOTIDE SEQUENCE [LARGE SCALE GENOMIC DNA]</scope>
    <source>
        <strain evidence="2 4">B2-305</strain>
    </source>
</reference>